<evidence type="ECO:0000256" key="4">
    <source>
        <dbReference type="PROSITE-ProRule" id="PRU00335"/>
    </source>
</evidence>
<feature type="DNA-binding region" description="H-T-H motif" evidence="4">
    <location>
        <begin position="39"/>
        <end position="58"/>
    </location>
</feature>
<dbReference type="InterPro" id="IPR050109">
    <property type="entry name" value="HTH-type_TetR-like_transc_reg"/>
</dbReference>
<dbReference type="PANTHER" id="PTHR30055">
    <property type="entry name" value="HTH-TYPE TRANSCRIPTIONAL REGULATOR RUTR"/>
    <property type="match status" value="1"/>
</dbReference>
<dbReference type="PRINTS" id="PR00455">
    <property type="entry name" value="HTHTETR"/>
</dbReference>
<dbReference type="Pfam" id="PF00440">
    <property type="entry name" value="TetR_N"/>
    <property type="match status" value="1"/>
</dbReference>
<comment type="caution">
    <text evidence="6">The sequence shown here is derived from an EMBL/GenBank/DDBJ whole genome shotgun (WGS) entry which is preliminary data.</text>
</comment>
<keyword evidence="1" id="KW-0805">Transcription regulation</keyword>
<accession>A0ABV7GMT5</accession>
<dbReference type="Pfam" id="PF21597">
    <property type="entry name" value="TetR_C_43"/>
    <property type="match status" value="1"/>
</dbReference>
<dbReference type="Proteomes" id="UP001595632">
    <property type="component" value="Unassembled WGS sequence"/>
</dbReference>
<proteinExistence type="predicted"/>
<evidence type="ECO:0000313" key="7">
    <source>
        <dbReference type="Proteomes" id="UP001595632"/>
    </source>
</evidence>
<evidence type="ECO:0000259" key="5">
    <source>
        <dbReference type="PROSITE" id="PS50977"/>
    </source>
</evidence>
<evidence type="ECO:0000313" key="6">
    <source>
        <dbReference type="EMBL" id="MFC3142755.1"/>
    </source>
</evidence>
<name>A0ABV7GMT5_9RHOB</name>
<dbReference type="RefSeq" id="WP_275633540.1">
    <property type="nucleotide sequence ID" value="NZ_JARGYD010000005.1"/>
</dbReference>
<feature type="domain" description="HTH tetR-type" evidence="5">
    <location>
        <begin position="17"/>
        <end position="76"/>
    </location>
</feature>
<gene>
    <name evidence="6" type="ORF">ACFOGP_08545</name>
</gene>
<dbReference type="InterPro" id="IPR036271">
    <property type="entry name" value="Tet_transcr_reg_TetR-rel_C_sf"/>
</dbReference>
<dbReference type="InterPro" id="IPR049445">
    <property type="entry name" value="TetR_SbtR-like_C"/>
</dbReference>
<dbReference type="SUPFAM" id="SSF48498">
    <property type="entry name" value="Tetracyclin repressor-like, C-terminal domain"/>
    <property type="match status" value="1"/>
</dbReference>
<dbReference type="InterPro" id="IPR009057">
    <property type="entry name" value="Homeodomain-like_sf"/>
</dbReference>
<evidence type="ECO:0000256" key="3">
    <source>
        <dbReference type="ARBA" id="ARBA00023163"/>
    </source>
</evidence>
<keyword evidence="3" id="KW-0804">Transcription</keyword>
<evidence type="ECO:0000256" key="2">
    <source>
        <dbReference type="ARBA" id="ARBA00023125"/>
    </source>
</evidence>
<organism evidence="6 7">
    <name type="scientific">Psychromarinibacter halotolerans</name>
    <dbReference type="NCBI Taxonomy" id="1775175"/>
    <lineage>
        <taxon>Bacteria</taxon>
        <taxon>Pseudomonadati</taxon>
        <taxon>Pseudomonadota</taxon>
        <taxon>Alphaproteobacteria</taxon>
        <taxon>Rhodobacterales</taxon>
        <taxon>Paracoccaceae</taxon>
        <taxon>Psychromarinibacter</taxon>
    </lineage>
</organism>
<protein>
    <submittedName>
        <fullName evidence="6">TetR/AcrR family transcriptional regulator</fullName>
    </submittedName>
</protein>
<dbReference type="PROSITE" id="PS50977">
    <property type="entry name" value="HTH_TETR_2"/>
    <property type="match status" value="1"/>
</dbReference>
<dbReference type="InterPro" id="IPR001647">
    <property type="entry name" value="HTH_TetR"/>
</dbReference>
<dbReference type="EMBL" id="JBHRTB010000010">
    <property type="protein sequence ID" value="MFC3142755.1"/>
    <property type="molecule type" value="Genomic_DNA"/>
</dbReference>
<evidence type="ECO:0000256" key="1">
    <source>
        <dbReference type="ARBA" id="ARBA00023015"/>
    </source>
</evidence>
<keyword evidence="2 4" id="KW-0238">DNA-binding</keyword>
<dbReference type="Gene3D" id="1.10.357.10">
    <property type="entry name" value="Tetracycline Repressor, domain 2"/>
    <property type="match status" value="1"/>
</dbReference>
<dbReference type="SUPFAM" id="SSF46689">
    <property type="entry name" value="Homeodomain-like"/>
    <property type="match status" value="1"/>
</dbReference>
<reference evidence="7" key="1">
    <citation type="journal article" date="2019" name="Int. J. Syst. Evol. Microbiol.">
        <title>The Global Catalogue of Microorganisms (GCM) 10K type strain sequencing project: providing services to taxonomists for standard genome sequencing and annotation.</title>
        <authorList>
            <consortium name="The Broad Institute Genomics Platform"/>
            <consortium name="The Broad Institute Genome Sequencing Center for Infectious Disease"/>
            <person name="Wu L."/>
            <person name="Ma J."/>
        </authorList>
    </citation>
    <scope>NUCLEOTIDE SEQUENCE [LARGE SCALE GENOMIC DNA]</scope>
    <source>
        <strain evidence="7">KCTC 52366</strain>
    </source>
</reference>
<dbReference type="PANTHER" id="PTHR30055:SF234">
    <property type="entry name" value="HTH-TYPE TRANSCRIPTIONAL REGULATOR BETI"/>
    <property type="match status" value="1"/>
</dbReference>
<sequence>MDGEPKKTGRKPRADSIRNREKLLAAASSIFSAGGPGASLEAVAKEAGVGIGTLYRHFPTRESLFQAVYAREVDELVTLAETLCAESNDPVAALRRWMHACVRTVATKRGMLTALSPSTDGSAEFLAERSARLRSAVADLMQRGAETGRLRSDVTPEEVMRAFIAICYMQQDDGWQDTVTRLLDVLVDGLSVPGQENG</sequence>
<keyword evidence="7" id="KW-1185">Reference proteome</keyword>